<dbReference type="PROSITE" id="PS00237">
    <property type="entry name" value="G_PROTEIN_RECEP_F1_1"/>
    <property type="match status" value="1"/>
</dbReference>
<keyword evidence="10" id="KW-1185">Reference proteome</keyword>
<dbReference type="AlphaFoldDB" id="A0ABD2Q995"/>
<organism evidence="9 10">
    <name type="scientific">Cichlidogyrus casuarinus</name>
    <dbReference type="NCBI Taxonomy" id="1844966"/>
    <lineage>
        <taxon>Eukaryota</taxon>
        <taxon>Metazoa</taxon>
        <taxon>Spiralia</taxon>
        <taxon>Lophotrochozoa</taxon>
        <taxon>Platyhelminthes</taxon>
        <taxon>Monogenea</taxon>
        <taxon>Monopisthocotylea</taxon>
        <taxon>Dactylogyridea</taxon>
        <taxon>Ancyrocephalidae</taxon>
        <taxon>Cichlidogyrus</taxon>
    </lineage>
</organism>
<evidence type="ECO:0000256" key="6">
    <source>
        <dbReference type="SAM" id="MobiDB-lite"/>
    </source>
</evidence>
<feature type="transmembrane region" description="Helical" evidence="7">
    <location>
        <begin position="49"/>
        <end position="66"/>
    </location>
</feature>
<dbReference type="EMBL" id="JBJKFK010000593">
    <property type="protein sequence ID" value="KAL3316140.1"/>
    <property type="molecule type" value="Genomic_DNA"/>
</dbReference>
<feature type="transmembrane region" description="Helical" evidence="7">
    <location>
        <begin position="269"/>
        <end position="291"/>
    </location>
</feature>
<evidence type="ECO:0000256" key="7">
    <source>
        <dbReference type="SAM" id="Phobius"/>
    </source>
</evidence>
<reference evidence="9 10" key="1">
    <citation type="submission" date="2024-11" db="EMBL/GenBank/DDBJ databases">
        <title>Adaptive evolution of stress response genes in parasites aligns with host niche diversity.</title>
        <authorList>
            <person name="Hahn C."/>
            <person name="Resl P."/>
        </authorList>
    </citation>
    <scope>NUCLEOTIDE SEQUENCE [LARGE SCALE GENOMIC DNA]</scope>
    <source>
        <strain evidence="9">EGGRZ-B1_66</strain>
        <tissue evidence="9">Body</tissue>
    </source>
</reference>
<feature type="transmembrane region" description="Helical" evidence="7">
    <location>
        <begin position="210"/>
        <end position="241"/>
    </location>
</feature>
<sequence length="380" mass="43225">MALGEYPHGFIITTVVCLIIVVFGVFSNIISFVIWVSKRQRLKNSSAKYLAALAFFDLIVNIQSIVDSVQSLCRPAVEHPDYLQALLAGAQYTGVMLIFAFTLERWIAVWYPLTKSKICSTKRGYILMVALIVISFGCAYLVYGFRDKAKLIEVGMELIFSLVVPTITLFFNMLVIYEMNKLRMKNKKMTVQGNGHSKNKSDLTERETSFVATTVMLLVLSFYNILCNLVAGILASFSLLINSPPDNLITEYEAKMNPDYRRNVIMNKLIDYCRILTWSHFSCNLLVYFFLHKSFRKQALDMIKCQKDSLLRGRSSSESLQLLSSKSNNRFRKPKFSLRPDKSSADPLTPGSVNRTRVNRTAILEGTQNLNNHTKSEEHV</sequence>
<feature type="domain" description="G-protein coupled receptors family 1 profile" evidence="8">
    <location>
        <begin position="27"/>
        <end position="136"/>
    </location>
</feature>
<dbReference type="InterPro" id="IPR052954">
    <property type="entry name" value="GPCR-Ligand_Int"/>
</dbReference>
<keyword evidence="2 5" id="KW-0812">Transmembrane</keyword>
<dbReference type="Proteomes" id="UP001626550">
    <property type="component" value="Unassembled WGS sequence"/>
</dbReference>
<proteinExistence type="inferred from homology"/>
<evidence type="ECO:0000256" key="2">
    <source>
        <dbReference type="ARBA" id="ARBA00022692"/>
    </source>
</evidence>
<comment type="similarity">
    <text evidence="5">Belongs to the G-protein coupled receptor 1 family.</text>
</comment>
<dbReference type="PROSITE" id="PS50262">
    <property type="entry name" value="G_PROTEIN_RECEP_F1_2"/>
    <property type="match status" value="1"/>
</dbReference>
<keyword evidence="5" id="KW-0807">Transducer</keyword>
<keyword evidence="4 7" id="KW-0472">Membrane</keyword>
<keyword evidence="3 7" id="KW-1133">Transmembrane helix</keyword>
<comment type="subcellular location">
    <subcellularLocation>
        <location evidence="1">Membrane</location>
    </subcellularLocation>
</comment>
<gene>
    <name evidence="9" type="ORF">Ciccas_005217</name>
</gene>
<accession>A0ABD2Q995</accession>
<dbReference type="GO" id="GO:0016020">
    <property type="term" value="C:membrane"/>
    <property type="evidence" value="ECO:0007669"/>
    <property type="project" value="UniProtKB-SubCell"/>
</dbReference>
<name>A0ABD2Q995_9PLAT</name>
<evidence type="ECO:0000313" key="9">
    <source>
        <dbReference type="EMBL" id="KAL3316140.1"/>
    </source>
</evidence>
<feature type="transmembrane region" description="Helical" evidence="7">
    <location>
        <begin position="158"/>
        <end position="179"/>
    </location>
</feature>
<evidence type="ECO:0000256" key="4">
    <source>
        <dbReference type="ARBA" id="ARBA00023136"/>
    </source>
</evidence>
<evidence type="ECO:0000313" key="10">
    <source>
        <dbReference type="Proteomes" id="UP001626550"/>
    </source>
</evidence>
<dbReference type="PANTHER" id="PTHR46641">
    <property type="entry name" value="FMRFAMIDE RECEPTOR-RELATED"/>
    <property type="match status" value="1"/>
</dbReference>
<dbReference type="PANTHER" id="PTHR46641:SF2">
    <property type="entry name" value="FMRFAMIDE RECEPTOR"/>
    <property type="match status" value="1"/>
</dbReference>
<dbReference type="Pfam" id="PF10320">
    <property type="entry name" value="7TM_GPCR_Srsx"/>
    <property type="match status" value="1"/>
</dbReference>
<dbReference type="PRINTS" id="PR00237">
    <property type="entry name" value="GPCRRHODOPSN"/>
</dbReference>
<dbReference type="GO" id="GO:0004930">
    <property type="term" value="F:G protein-coupled receptor activity"/>
    <property type="evidence" value="ECO:0007669"/>
    <property type="project" value="UniProtKB-KW"/>
</dbReference>
<protein>
    <recommendedName>
        <fullName evidence="8">G-protein coupled receptors family 1 profile domain-containing protein</fullName>
    </recommendedName>
</protein>
<feature type="region of interest" description="Disordered" evidence="6">
    <location>
        <begin position="331"/>
        <end position="358"/>
    </location>
</feature>
<evidence type="ECO:0000256" key="5">
    <source>
        <dbReference type="RuleBase" id="RU000688"/>
    </source>
</evidence>
<evidence type="ECO:0000256" key="3">
    <source>
        <dbReference type="ARBA" id="ARBA00022989"/>
    </source>
</evidence>
<evidence type="ECO:0000259" key="8">
    <source>
        <dbReference type="PROSITE" id="PS50262"/>
    </source>
</evidence>
<dbReference type="InterPro" id="IPR017452">
    <property type="entry name" value="GPCR_Rhodpsn_7TM"/>
</dbReference>
<feature type="transmembrane region" description="Helical" evidence="7">
    <location>
        <begin position="82"/>
        <end position="103"/>
    </location>
</feature>
<keyword evidence="5" id="KW-0675">Receptor</keyword>
<comment type="caution">
    <text evidence="9">The sequence shown here is derived from an EMBL/GenBank/DDBJ whole genome shotgun (WGS) entry which is preliminary data.</text>
</comment>
<feature type="transmembrane region" description="Helical" evidence="7">
    <location>
        <begin position="124"/>
        <end position="146"/>
    </location>
</feature>
<dbReference type="SUPFAM" id="SSF81321">
    <property type="entry name" value="Family A G protein-coupled receptor-like"/>
    <property type="match status" value="1"/>
</dbReference>
<feature type="transmembrane region" description="Helical" evidence="7">
    <location>
        <begin position="12"/>
        <end position="37"/>
    </location>
</feature>
<keyword evidence="5" id="KW-0297">G-protein coupled receptor</keyword>
<dbReference type="InterPro" id="IPR000276">
    <property type="entry name" value="GPCR_Rhodpsn"/>
</dbReference>
<dbReference type="InterPro" id="IPR019424">
    <property type="entry name" value="7TM_GPCR_Srsx"/>
</dbReference>
<evidence type="ECO:0000256" key="1">
    <source>
        <dbReference type="ARBA" id="ARBA00004370"/>
    </source>
</evidence>
<dbReference type="Gene3D" id="1.20.1070.10">
    <property type="entry name" value="Rhodopsin 7-helix transmembrane proteins"/>
    <property type="match status" value="1"/>
</dbReference>